<feature type="non-terminal residue" evidence="1">
    <location>
        <position position="63"/>
    </location>
</feature>
<accession>A0A8S2ZP48</accession>
<gene>
    <name evidence="1" type="ORF">SMN809_LOCUS40930</name>
</gene>
<organism evidence="1 2">
    <name type="scientific">Rotaria magnacalcarata</name>
    <dbReference type="NCBI Taxonomy" id="392030"/>
    <lineage>
        <taxon>Eukaryota</taxon>
        <taxon>Metazoa</taxon>
        <taxon>Spiralia</taxon>
        <taxon>Gnathifera</taxon>
        <taxon>Rotifera</taxon>
        <taxon>Eurotatoria</taxon>
        <taxon>Bdelloidea</taxon>
        <taxon>Philodinida</taxon>
        <taxon>Philodinidae</taxon>
        <taxon>Rotaria</taxon>
    </lineage>
</organism>
<reference evidence="1" key="1">
    <citation type="submission" date="2021-02" db="EMBL/GenBank/DDBJ databases">
        <authorList>
            <person name="Nowell W R."/>
        </authorList>
    </citation>
    <scope>NUCLEOTIDE SEQUENCE</scope>
</reference>
<dbReference type="Proteomes" id="UP000676336">
    <property type="component" value="Unassembled WGS sequence"/>
</dbReference>
<dbReference type="AlphaFoldDB" id="A0A8S2ZP48"/>
<protein>
    <submittedName>
        <fullName evidence="1">Uncharacterized protein</fullName>
    </submittedName>
</protein>
<proteinExistence type="predicted"/>
<comment type="caution">
    <text evidence="1">The sequence shown here is derived from an EMBL/GenBank/DDBJ whole genome shotgun (WGS) entry which is preliminary data.</text>
</comment>
<sequence>NPQDDVERDVYIAFEETSSTNTKLSDLRWITSETNSNNYHQATLGDILATLSSIMDLLRKCRV</sequence>
<feature type="non-terminal residue" evidence="1">
    <location>
        <position position="1"/>
    </location>
</feature>
<evidence type="ECO:0000313" key="1">
    <source>
        <dbReference type="EMBL" id="CAF4646826.1"/>
    </source>
</evidence>
<evidence type="ECO:0000313" key="2">
    <source>
        <dbReference type="Proteomes" id="UP000676336"/>
    </source>
</evidence>
<dbReference type="EMBL" id="CAJOBI010114120">
    <property type="protein sequence ID" value="CAF4646826.1"/>
    <property type="molecule type" value="Genomic_DNA"/>
</dbReference>
<name>A0A8S2ZP48_9BILA</name>